<feature type="non-terminal residue" evidence="9">
    <location>
        <position position="379"/>
    </location>
</feature>
<dbReference type="GO" id="GO:0004373">
    <property type="term" value="F:alpha-1,4-glucan glucosyltransferase (UDP-glucose donor) activity"/>
    <property type="evidence" value="ECO:0007669"/>
    <property type="project" value="UniProtKB-EC"/>
</dbReference>
<protein>
    <recommendedName>
        <fullName evidence="8">Glycogen [starch] synthase</fullName>
        <ecNumber evidence="8">2.4.1.11</ecNumber>
    </recommendedName>
</protein>
<sequence length="379" mass="42703">MTDAPRRDIKNHVLFEIATEVANRVGGIYSVLKSKAQVTTAEYGSTYTLLGPLNRASAAVEVEEIEPKDPAMIKTIKSMNERGVVTLYGRWLIDGAPRVLLFDTKTAYHKLDEWKGDLWSTAGIPSPPDDGETNEAIVFGYLIAWFLGEYVFHEKDRAVVAQFHEWLAGVALPLCKKRRIDVTAIFTTHATLLGRYLCAGSVDFYNNLQYFDCDAEAGKRGIYHRYCIERGAAHSADRKPDGVLPNGLNVKKFSATHEFQNLHQQAKLKINDFVRGHFYGQNDFDLDKTLYLFTAGRYEYRNKGVDMFIESLARLNHQMKSAGSDMTVVAFIIMPAQTQSLTVEALKGQAVIKSLHDTVKSIEEEIGKKIFERALAWHE</sequence>
<dbReference type="EMBL" id="NAJN01001683">
    <property type="protein sequence ID" value="TKA61771.1"/>
    <property type="molecule type" value="Genomic_DNA"/>
</dbReference>
<evidence type="ECO:0000256" key="2">
    <source>
        <dbReference type="ARBA" id="ARBA00010686"/>
    </source>
</evidence>
<evidence type="ECO:0000256" key="5">
    <source>
        <dbReference type="ARBA" id="ARBA00023056"/>
    </source>
</evidence>
<comment type="pathway">
    <text evidence="1 8">Glycan biosynthesis; glycogen biosynthesis.</text>
</comment>
<dbReference type="Gene3D" id="6.10.260.10">
    <property type="match status" value="1"/>
</dbReference>
<dbReference type="PANTHER" id="PTHR10176:SF3">
    <property type="entry name" value="GLYCOGEN [STARCH] SYNTHASE"/>
    <property type="match status" value="1"/>
</dbReference>
<dbReference type="Gene3D" id="3.40.50.2000">
    <property type="entry name" value="Glycogen Phosphorylase B"/>
    <property type="match status" value="1"/>
</dbReference>
<proteinExistence type="inferred from homology"/>
<dbReference type="STRING" id="331657.A0A4U0WGB1"/>
<dbReference type="UniPathway" id="UPA00164"/>
<evidence type="ECO:0000256" key="3">
    <source>
        <dbReference type="ARBA" id="ARBA00022676"/>
    </source>
</evidence>
<evidence type="ECO:0000256" key="4">
    <source>
        <dbReference type="ARBA" id="ARBA00022679"/>
    </source>
</evidence>
<dbReference type="GO" id="GO:0005978">
    <property type="term" value="P:glycogen biosynthetic process"/>
    <property type="evidence" value="ECO:0007669"/>
    <property type="project" value="UniProtKB-UniPathway"/>
</dbReference>
<comment type="function">
    <text evidence="6">Glycogen synthase participates in the glycogen biosynthetic process along with glycogenin and glycogen branching enzyme. Extends the primer composed of a few glucose units formed by glycogenin by adding new glucose units to it. In this context, glycogen synthase transfers the glycosyl residue from UDP-Glc to the non-reducing end of alpha-1,4-glucan.</text>
</comment>
<dbReference type="Pfam" id="PF05693">
    <property type="entry name" value="Glycogen_syn"/>
    <property type="match status" value="1"/>
</dbReference>
<evidence type="ECO:0000256" key="7">
    <source>
        <dbReference type="ARBA" id="ARBA00047345"/>
    </source>
</evidence>
<comment type="catalytic activity">
    <reaction evidence="7">
        <text>[(1-&gt;4)-alpha-D-glucosyl](n) + UDP-alpha-D-glucose = [(1-&gt;4)-alpha-D-glucosyl](n+1) + UDP + H(+)</text>
        <dbReference type="Rhea" id="RHEA:18549"/>
        <dbReference type="Rhea" id="RHEA-COMP:9584"/>
        <dbReference type="Rhea" id="RHEA-COMP:9587"/>
        <dbReference type="ChEBI" id="CHEBI:15378"/>
        <dbReference type="ChEBI" id="CHEBI:15444"/>
        <dbReference type="ChEBI" id="CHEBI:58223"/>
        <dbReference type="ChEBI" id="CHEBI:58885"/>
        <dbReference type="EC" id="2.4.1.11"/>
    </reaction>
    <physiologicalReaction direction="left-to-right" evidence="7">
        <dbReference type="Rhea" id="RHEA:18550"/>
    </physiologicalReaction>
</comment>
<dbReference type="InterPro" id="IPR008631">
    <property type="entry name" value="Glycogen_synth"/>
</dbReference>
<comment type="similarity">
    <text evidence="2 8">Belongs to the glycosyltransferase 3 family.</text>
</comment>
<comment type="caution">
    <text evidence="9">The sequence shown here is derived from an EMBL/GenBank/DDBJ whole genome shotgun (WGS) entry which is preliminary data.</text>
</comment>
<dbReference type="OrthoDB" id="6335297at2759"/>
<evidence type="ECO:0000313" key="10">
    <source>
        <dbReference type="Proteomes" id="UP000308768"/>
    </source>
</evidence>
<dbReference type="FunFam" id="3.40.50.2000:FF:000045">
    <property type="entry name" value="Glycogen [starch] synthase"/>
    <property type="match status" value="1"/>
</dbReference>
<keyword evidence="10" id="KW-1185">Reference proteome</keyword>
<dbReference type="GO" id="GO:0005737">
    <property type="term" value="C:cytoplasm"/>
    <property type="evidence" value="ECO:0007669"/>
    <property type="project" value="TreeGrafter"/>
</dbReference>
<evidence type="ECO:0000256" key="6">
    <source>
        <dbReference type="ARBA" id="ARBA00043883"/>
    </source>
</evidence>
<gene>
    <name evidence="9" type="ORF">B0A49_08764</name>
</gene>
<dbReference type="PANTHER" id="PTHR10176">
    <property type="entry name" value="GLYCOGEN SYNTHASE"/>
    <property type="match status" value="1"/>
</dbReference>
<comment type="function">
    <text evidence="8">Transfers the glycosyl residue from UDP-Glc to the non-reducing end of alpha-1,4-glucan.</text>
</comment>
<keyword evidence="3 8" id="KW-0328">Glycosyltransferase</keyword>
<evidence type="ECO:0000256" key="1">
    <source>
        <dbReference type="ARBA" id="ARBA00004964"/>
    </source>
</evidence>
<dbReference type="EC" id="2.4.1.11" evidence="8"/>
<dbReference type="AlphaFoldDB" id="A0A4U0WGB1"/>
<dbReference type="SUPFAM" id="SSF53756">
    <property type="entry name" value="UDP-Glycosyltransferase/glycogen phosphorylase"/>
    <property type="match status" value="1"/>
</dbReference>
<reference evidence="9 10" key="1">
    <citation type="submission" date="2017-03" db="EMBL/GenBank/DDBJ databases">
        <title>Genomes of endolithic fungi from Antarctica.</title>
        <authorList>
            <person name="Coleine C."/>
            <person name="Masonjones S."/>
            <person name="Stajich J.E."/>
        </authorList>
    </citation>
    <scope>NUCLEOTIDE SEQUENCE [LARGE SCALE GENOMIC DNA]</scope>
    <source>
        <strain evidence="9 10">CCFEE 5187</strain>
    </source>
</reference>
<evidence type="ECO:0000256" key="8">
    <source>
        <dbReference type="RuleBase" id="RU363104"/>
    </source>
</evidence>
<dbReference type="Proteomes" id="UP000308768">
    <property type="component" value="Unassembled WGS sequence"/>
</dbReference>
<name>A0A4U0WGB1_9PEZI</name>
<keyword evidence="5 8" id="KW-0320">Glycogen biosynthesis</keyword>
<organism evidence="9 10">
    <name type="scientific">Cryomyces minteri</name>
    <dbReference type="NCBI Taxonomy" id="331657"/>
    <lineage>
        <taxon>Eukaryota</taxon>
        <taxon>Fungi</taxon>
        <taxon>Dikarya</taxon>
        <taxon>Ascomycota</taxon>
        <taxon>Pezizomycotina</taxon>
        <taxon>Dothideomycetes</taxon>
        <taxon>Dothideomycetes incertae sedis</taxon>
        <taxon>Cryomyces</taxon>
    </lineage>
</organism>
<keyword evidence="4 8" id="KW-0808">Transferase</keyword>
<accession>A0A4U0WGB1</accession>
<evidence type="ECO:0000313" key="9">
    <source>
        <dbReference type="EMBL" id="TKA61771.1"/>
    </source>
</evidence>